<evidence type="ECO:0000256" key="1">
    <source>
        <dbReference type="SAM" id="Phobius"/>
    </source>
</evidence>
<gene>
    <name evidence="3" type="ORF">C1631_009635</name>
</gene>
<organism evidence="3 4">
    <name type="scientific">Chryseobacterium phosphatilyticum</name>
    <dbReference type="NCBI Taxonomy" id="475075"/>
    <lineage>
        <taxon>Bacteria</taxon>
        <taxon>Pseudomonadati</taxon>
        <taxon>Bacteroidota</taxon>
        <taxon>Flavobacteriia</taxon>
        <taxon>Flavobacteriales</taxon>
        <taxon>Weeksellaceae</taxon>
        <taxon>Chryseobacterium group</taxon>
        <taxon>Chryseobacterium</taxon>
    </lineage>
</organism>
<dbReference type="GO" id="GO:0003677">
    <property type="term" value="F:DNA binding"/>
    <property type="evidence" value="ECO:0007669"/>
    <property type="project" value="InterPro"/>
</dbReference>
<dbReference type="InterPro" id="IPR000792">
    <property type="entry name" value="Tscrpt_reg_LuxR_C"/>
</dbReference>
<dbReference type="InterPro" id="IPR036388">
    <property type="entry name" value="WH-like_DNA-bd_sf"/>
</dbReference>
<feature type="transmembrane region" description="Helical" evidence="1">
    <location>
        <begin position="132"/>
        <end position="151"/>
    </location>
</feature>
<accession>A0A316XAN6</accession>
<feature type="transmembrane region" description="Helical" evidence="1">
    <location>
        <begin position="6"/>
        <end position="30"/>
    </location>
</feature>
<dbReference type="CDD" id="cd06170">
    <property type="entry name" value="LuxR_C_like"/>
    <property type="match status" value="1"/>
</dbReference>
<feature type="transmembrane region" description="Helical" evidence="1">
    <location>
        <begin position="39"/>
        <end position="60"/>
    </location>
</feature>
<keyword evidence="1" id="KW-0812">Transmembrane</keyword>
<dbReference type="PROSITE" id="PS50043">
    <property type="entry name" value="HTH_LUXR_2"/>
    <property type="match status" value="1"/>
</dbReference>
<reference evidence="3 4" key="1">
    <citation type="submission" date="2018-04" db="EMBL/GenBank/DDBJ databases">
        <title>Draft Genome Sequence of Phosphate-Solubilizing Chryseobacterium sp. ISE14 that is a Biocontrol and Plant Growth-Promoting Rhizobacterium Isolated from Cucumber.</title>
        <authorList>
            <person name="Jeong J.-J."/>
            <person name="Sang M.K."/>
            <person name="Choi I.-G."/>
            <person name="Kim K.D."/>
        </authorList>
    </citation>
    <scope>NUCLEOTIDE SEQUENCE [LARGE SCALE GENOMIC DNA]</scope>
    <source>
        <strain evidence="3 4">ISE14</strain>
    </source>
</reference>
<evidence type="ECO:0000313" key="3">
    <source>
        <dbReference type="EMBL" id="PWN70239.1"/>
    </source>
</evidence>
<evidence type="ECO:0000259" key="2">
    <source>
        <dbReference type="PROSITE" id="PS50043"/>
    </source>
</evidence>
<feature type="transmembrane region" description="Helical" evidence="1">
    <location>
        <begin position="103"/>
        <end position="126"/>
    </location>
</feature>
<dbReference type="GO" id="GO:0006355">
    <property type="term" value="P:regulation of DNA-templated transcription"/>
    <property type="evidence" value="ECO:0007669"/>
    <property type="project" value="InterPro"/>
</dbReference>
<keyword evidence="1" id="KW-1133">Transmembrane helix</keyword>
<dbReference type="Pfam" id="PF00196">
    <property type="entry name" value="GerE"/>
    <property type="match status" value="1"/>
</dbReference>
<keyword evidence="1" id="KW-0472">Membrane</keyword>
<dbReference type="SMART" id="SM00421">
    <property type="entry name" value="HTH_LUXR"/>
    <property type="match status" value="1"/>
</dbReference>
<dbReference type="Proteomes" id="UP000236594">
    <property type="component" value="Unassembled WGS sequence"/>
</dbReference>
<name>A0A316XAN6_9FLAO</name>
<dbReference type="RefSeq" id="WP_109711885.1">
    <property type="nucleotide sequence ID" value="NZ_PPED02000002.1"/>
</dbReference>
<feature type="transmembrane region" description="Helical" evidence="1">
    <location>
        <begin position="172"/>
        <end position="192"/>
    </location>
</feature>
<sequence length="298" mass="34269">MFNTEIYPSTLVYILICIVLITIVSIRIWLARKRCDRSYYIKHLGLLLFVLIYNIVGGLFPDPGFGFNLMAQNIFIWTVGLPAAFYYFAYLKNEYNLVFFKGISLEAIGIFTLFMFIVLFILPYIVFQSLDVSRPLFLSFFLIVLLFALATSAQQQYKKYKGHTSKLFKIHCINGILGFIGLISLPVTILLFGDNQLIEHTCFSLGCFILSVDFFLYHKRNREIKNSICLDKLSTREIEVFSLLLNEPHLKYAEISQKLNISEKTLSSHLCNIYKKTGLRNKKEIEELSKSSPGILAA</sequence>
<dbReference type="InterPro" id="IPR016032">
    <property type="entry name" value="Sig_transdc_resp-reg_C-effctor"/>
</dbReference>
<dbReference type="EMBL" id="PPED02000002">
    <property type="protein sequence ID" value="PWN70239.1"/>
    <property type="molecule type" value="Genomic_DNA"/>
</dbReference>
<keyword evidence="4" id="KW-1185">Reference proteome</keyword>
<feature type="transmembrane region" description="Helical" evidence="1">
    <location>
        <begin position="72"/>
        <end position="91"/>
    </location>
</feature>
<dbReference type="AlphaFoldDB" id="A0A316XAN6"/>
<evidence type="ECO:0000313" key="4">
    <source>
        <dbReference type="Proteomes" id="UP000236594"/>
    </source>
</evidence>
<dbReference type="OrthoDB" id="1254222at2"/>
<proteinExistence type="predicted"/>
<protein>
    <recommendedName>
        <fullName evidence="2">HTH luxR-type domain-containing protein</fullName>
    </recommendedName>
</protein>
<comment type="caution">
    <text evidence="3">The sequence shown here is derived from an EMBL/GenBank/DDBJ whole genome shotgun (WGS) entry which is preliminary data.</text>
</comment>
<dbReference type="Gene3D" id="1.10.10.10">
    <property type="entry name" value="Winged helix-like DNA-binding domain superfamily/Winged helix DNA-binding domain"/>
    <property type="match status" value="1"/>
</dbReference>
<feature type="domain" description="HTH luxR-type" evidence="2">
    <location>
        <begin position="226"/>
        <end position="293"/>
    </location>
</feature>
<feature type="transmembrane region" description="Helical" evidence="1">
    <location>
        <begin position="198"/>
        <end position="217"/>
    </location>
</feature>
<dbReference type="SUPFAM" id="SSF46894">
    <property type="entry name" value="C-terminal effector domain of the bipartite response regulators"/>
    <property type="match status" value="1"/>
</dbReference>